<dbReference type="WBParaSite" id="RSKR_0000814200.1">
    <property type="protein sequence ID" value="RSKR_0000814200.1"/>
    <property type="gene ID" value="RSKR_0000814200"/>
</dbReference>
<name>A0AC35U6E1_9BILA</name>
<accession>A0AC35U6E1</accession>
<organism evidence="1 2">
    <name type="scientific">Rhabditophanes sp. KR3021</name>
    <dbReference type="NCBI Taxonomy" id="114890"/>
    <lineage>
        <taxon>Eukaryota</taxon>
        <taxon>Metazoa</taxon>
        <taxon>Ecdysozoa</taxon>
        <taxon>Nematoda</taxon>
        <taxon>Chromadorea</taxon>
        <taxon>Rhabditida</taxon>
        <taxon>Tylenchina</taxon>
        <taxon>Panagrolaimomorpha</taxon>
        <taxon>Strongyloidoidea</taxon>
        <taxon>Alloionematidae</taxon>
        <taxon>Rhabditophanes</taxon>
    </lineage>
</organism>
<evidence type="ECO:0000313" key="2">
    <source>
        <dbReference type="WBParaSite" id="RSKR_0000814200.1"/>
    </source>
</evidence>
<reference evidence="2" key="1">
    <citation type="submission" date="2016-11" db="UniProtKB">
        <authorList>
            <consortium name="WormBaseParasite"/>
        </authorList>
    </citation>
    <scope>IDENTIFICATION</scope>
    <source>
        <strain evidence="2">KR3021</strain>
    </source>
</reference>
<proteinExistence type="predicted"/>
<evidence type="ECO:0000313" key="1">
    <source>
        <dbReference type="Proteomes" id="UP000095286"/>
    </source>
</evidence>
<protein>
    <submittedName>
        <fullName evidence="2">G_PROTEIN_RECEP_F1_2 domain-containing protein</fullName>
    </submittedName>
</protein>
<sequence length="517" mass="58091">MFPLSITIMLGIVNAIVVCGNIFVLYIIISQPQLHTATNTIVLSLTIADFLLGIVILPFALLQNYFEAWYFGDSLCQTWLVLDIWFSTASIYNLMAITFDRYMAVKDPIKYRFISSSKMTKITILLVWVISAMLAAFKLIVDHFIVSSTIKQKMDVQNKSLNLELQNEQCTPMASTQAYIIFSACVSFILPLIAMIGMNIRIVQAVSDSSRKKSAATSFCVRNGDNVKNNDINKEYTQLRMHRGTNKIPLLCNGQDALLSTRKPRTKSCENKPLVFKRTFSKNWDKRSCAEGDIGEITSITPCISQKIFSNDECNYQKPKRKTLSQEEKSSTTVSSQQDSLNAPISQTRLVSKRSSPLLCEGAGDDRIEAIKTNLVKSPSEGVSIWKTSAPSLFLFEAPVSTKRCHLQFNRKILLSAMGPSVNRLIAKQPTEFRVARTIVIVVGCFAICWLPFMLVYITEAVESCSNNKCVPEWLFTLTFWLGYANSAVNPLLYSACSRDFCAAFKKVLFDKKKPVR</sequence>
<dbReference type="Proteomes" id="UP000095286">
    <property type="component" value="Unplaced"/>
</dbReference>